<protein>
    <submittedName>
        <fullName evidence="2">Uncharacterized protein</fullName>
    </submittedName>
</protein>
<reference key="2">
    <citation type="submission" date="2011-04" db="EMBL/GenBank/DDBJ databases">
        <title>Whole genome sequence of Melissococcus plutonius ATCC 35311.</title>
        <authorList>
            <person name="Okumura K."/>
            <person name="Arai R."/>
            <person name="Osaki M."/>
            <person name="Okura M."/>
            <person name="Kirikae T."/>
            <person name="Takamatsu D."/>
            <person name="Akiyama T."/>
        </authorList>
    </citation>
    <scope>NUCLEOTIDE SEQUENCE</scope>
    <source>
        <strain>ATCC 35311</strain>
    </source>
</reference>
<feature type="transmembrane region" description="Helical" evidence="1">
    <location>
        <begin position="20"/>
        <end position="38"/>
    </location>
</feature>
<dbReference type="HOGENOM" id="CLU_3312498_0_0_9"/>
<name>F3Y8P9_MELPT</name>
<keyword evidence="1" id="KW-0812">Transmembrane</keyword>
<dbReference type="Proteomes" id="UP000008456">
    <property type="component" value="Chromosome"/>
</dbReference>
<dbReference type="AlphaFoldDB" id="F3Y8P9"/>
<accession>F3Y8P9</accession>
<gene>
    <name evidence="2" type="ordered locus">MPTP_0395</name>
</gene>
<evidence type="ECO:0000313" key="3">
    <source>
        <dbReference type="Proteomes" id="UP000008456"/>
    </source>
</evidence>
<keyword evidence="3" id="KW-1185">Reference proteome</keyword>
<dbReference type="STRING" id="940190.MPTP_0395"/>
<organism evidence="2 3">
    <name type="scientific">Melissococcus plutonius (strain ATCC 35311 / DSM 29964 / CIP 104052 / LMG 20360 / NCIMB 702443)</name>
    <dbReference type="NCBI Taxonomy" id="940190"/>
    <lineage>
        <taxon>Bacteria</taxon>
        <taxon>Bacillati</taxon>
        <taxon>Bacillota</taxon>
        <taxon>Bacilli</taxon>
        <taxon>Lactobacillales</taxon>
        <taxon>Enterococcaceae</taxon>
        <taxon>Melissococcus</taxon>
    </lineage>
</organism>
<keyword evidence="1" id="KW-1133">Transmembrane helix</keyword>
<dbReference type="KEGG" id="mps:MPTP_0395"/>
<evidence type="ECO:0000256" key="1">
    <source>
        <dbReference type="SAM" id="Phobius"/>
    </source>
</evidence>
<proteinExistence type="predicted"/>
<evidence type="ECO:0000313" key="2">
    <source>
        <dbReference type="EMBL" id="BAK20877.1"/>
    </source>
</evidence>
<keyword evidence="1" id="KW-0472">Membrane</keyword>
<dbReference type="EMBL" id="AP012200">
    <property type="protein sequence ID" value="BAK20877.1"/>
    <property type="molecule type" value="Genomic_DNA"/>
</dbReference>
<reference evidence="2 3" key="1">
    <citation type="journal article" date="2011" name="J. Bacteriol.">
        <title>Complete genome sequence of Melissococcus plutonius ATCC 35311.</title>
        <authorList>
            <person name="Okumura K."/>
            <person name="Arai R."/>
            <person name="Okura M."/>
            <person name="Kirikae T."/>
            <person name="Takamatsu D."/>
            <person name="Osaki M."/>
            <person name="Miyoshi-Akiyama T."/>
        </authorList>
    </citation>
    <scope>NUCLEOTIDE SEQUENCE [LARGE SCALE GENOMIC DNA]</scope>
    <source>
        <strain evidence="3">ATCC 35311 / CIP 104052 / LMG 20360 / NCIMB 702443</strain>
    </source>
</reference>
<sequence length="39" mass="4579">MEKFKQNNVNRMYYSLKDGLFLTIEIISISSIKLFPIAL</sequence>